<dbReference type="GO" id="GO:0005771">
    <property type="term" value="C:multivesicular body"/>
    <property type="evidence" value="ECO:0007669"/>
    <property type="project" value="TreeGrafter"/>
</dbReference>
<comment type="caution">
    <text evidence="1">The sequence shown here is derived from an EMBL/GenBank/DDBJ whole genome shotgun (WGS) entry which is preliminary data.</text>
</comment>
<dbReference type="PANTHER" id="PTHR22761:SF7">
    <property type="entry name" value="SNF7 FAMILY PROTEIN"/>
    <property type="match status" value="1"/>
</dbReference>
<organism evidence="1 2">
    <name type="scientific">Heracleum sosnowskyi</name>
    <dbReference type="NCBI Taxonomy" id="360622"/>
    <lineage>
        <taxon>Eukaryota</taxon>
        <taxon>Viridiplantae</taxon>
        <taxon>Streptophyta</taxon>
        <taxon>Embryophyta</taxon>
        <taxon>Tracheophyta</taxon>
        <taxon>Spermatophyta</taxon>
        <taxon>Magnoliopsida</taxon>
        <taxon>eudicotyledons</taxon>
        <taxon>Gunneridae</taxon>
        <taxon>Pentapetalae</taxon>
        <taxon>asterids</taxon>
        <taxon>campanulids</taxon>
        <taxon>Apiales</taxon>
        <taxon>Apiaceae</taxon>
        <taxon>Apioideae</taxon>
        <taxon>apioid superclade</taxon>
        <taxon>Tordylieae</taxon>
        <taxon>Tordyliinae</taxon>
        <taxon>Heracleum</taxon>
    </lineage>
</organism>
<dbReference type="Pfam" id="PF25880">
    <property type="entry name" value="WHD_CHMP7_1st"/>
    <property type="match status" value="1"/>
</dbReference>
<sequence>MNEEESRRRIKEWLLKEVGKDWEDDVQMRPKFKGFSGQRSDWEPNYIFWKDLIIKLSRHLNLFFVNPSQVKTVWFNRGGLTPLCLDHVLLEMHNSGELIRSSDLIDPASGQLSQIIRRVARLAGLSRSPDLTEGDLIISTLLKEKAAEVIKVLSENHWTYSCIITIRKLQEICGGSQEAYAVLSYLSGCGKAKYLTINRQDVIEGVKISLSTTAVSGPSSLDYDTLHLIWTAEKLQQQLDVIDQRYEILRGKALASLKSGNKVIALRHTRELKLASQSREKCTALLNRVEEVIRVLADAESSKQVTEAIRIGARAIKENSTSVDEVQRCLEELDESIATQKEADDVLGSVGSTTYTEIEDEDFEEEFKKLELEIGGALSPVPTVDMGSSKETISSKTAELLSQSIANLTITDDVGKETVVQDSTKAVRNNRNPEAASKE</sequence>
<dbReference type="GO" id="GO:0032511">
    <property type="term" value="P:late endosome to vacuole transport via multivesicular body sorting pathway"/>
    <property type="evidence" value="ECO:0007669"/>
    <property type="project" value="TreeGrafter"/>
</dbReference>
<dbReference type="Proteomes" id="UP001237642">
    <property type="component" value="Unassembled WGS sequence"/>
</dbReference>
<gene>
    <name evidence="1" type="ORF">POM88_047687</name>
</gene>
<dbReference type="GO" id="GO:0000815">
    <property type="term" value="C:ESCRT III complex"/>
    <property type="evidence" value="ECO:0007669"/>
    <property type="project" value="TreeGrafter"/>
</dbReference>
<name>A0AAD8GUT5_9APIA</name>
<keyword evidence="2" id="KW-1185">Reference proteome</keyword>
<dbReference type="EMBL" id="JAUIZM010000011">
    <property type="protein sequence ID" value="KAK1354431.1"/>
    <property type="molecule type" value="Genomic_DNA"/>
</dbReference>
<dbReference type="PANTHER" id="PTHR22761">
    <property type="entry name" value="CHARGED MULTIVESICULAR BODY PROTEIN"/>
    <property type="match status" value="1"/>
</dbReference>
<evidence type="ECO:0000313" key="2">
    <source>
        <dbReference type="Proteomes" id="UP001237642"/>
    </source>
</evidence>
<protein>
    <submittedName>
        <fullName evidence="1">Charged multivesicular body protein 7</fullName>
    </submittedName>
</protein>
<dbReference type="GO" id="GO:0009898">
    <property type="term" value="C:cytoplasmic side of plasma membrane"/>
    <property type="evidence" value="ECO:0007669"/>
    <property type="project" value="TreeGrafter"/>
</dbReference>
<reference evidence="1" key="2">
    <citation type="submission" date="2023-05" db="EMBL/GenBank/DDBJ databases">
        <authorList>
            <person name="Schelkunov M.I."/>
        </authorList>
    </citation>
    <scope>NUCLEOTIDE SEQUENCE</scope>
    <source>
        <strain evidence="1">Hsosn_3</strain>
        <tissue evidence="1">Leaf</tissue>
    </source>
</reference>
<accession>A0AAD8GUT5</accession>
<dbReference type="Gene3D" id="6.10.140.1230">
    <property type="match status" value="1"/>
</dbReference>
<proteinExistence type="predicted"/>
<dbReference type="AlphaFoldDB" id="A0AAD8GUT5"/>
<dbReference type="GO" id="GO:0006900">
    <property type="term" value="P:vesicle budding from membrane"/>
    <property type="evidence" value="ECO:0007669"/>
    <property type="project" value="TreeGrafter"/>
</dbReference>
<dbReference type="InterPro" id="IPR005024">
    <property type="entry name" value="Snf7_fam"/>
</dbReference>
<dbReference type="Pfam" id="PF03357">
    <property type="entry name" value="Snf7"/>
    <property type="match status" value="1"/>
</dbReference>
<evidence type="ECO:0000313" key="1">
    <source>
        <dbReference type="EMBL" id="KAK1354431.1"/>
    </source>
</evidence>
<reference evidence="1" key="1">
    <citation type="submission" date="2023-02" db="EMBL/GenBank/DDBJ databases">
        <title>Genome of toxic invasive species Heracleum sosnowskyi carries increased number of genes despite the absence of recent whole-genome duplications.</title>
        <authorList>
            <person name="Schelkunov M."/>
            <person name="Shtratnikova V."/>
            <person name="Makarenko M."/>
            <person name="Klepikova A."/>
            <person name="Omelchenko D."/>
            <person name="Novikova G."/>
            <person name="Obukhova E."/>
            <person name="Bogdanov V."/>
            <person name="Penin A."/>
            <person name="Logacheva M."/>
        </authorList>
    </citation>
    <scope>NUCLEOTIDE SEQUENCE</scope>
    <source>
        <strain evidence="1">Hsosn_3</strain>
        <tissue evidence="1">Leaf</tissue>
    </source>
</reference>